<evidence type="ECO:0000256" key="2">
    <source>
        <dbReference type="ARBA" id="ARBA00008163"/>
    </source>
</evidence>
<keyword evidence="5 8" id="KW-0732">Signal</keyword>
<proteinExistence type="inferred from homology"/>
<keyword evidence="3" id="KW-1134">Transmembrane beta strand</keyword>
<dbReference type="AlphaFoldDB" id="A0A497VRQ6"/>
<evidence type="ECO:0000256" key="6">
    <source>
        <dbReference type="ARBA" id="ARBA00023136"/>
    </source>
</evidence>
<evidence type="ECO:0000256" key="1">
    <source>
        <dbReference type="ARBA" id="ARBA00004571"/>
    </source>
</evidence>
<keyword evidence="4" id="KW-0812">Transmembrane</keyword>
<dbReference type="InterPro" id="IPR005017">
    <property type="entry name" value="OMPP1/FadL/TodX"/>
</dbReference>
<keyword evidence="10" id="KW-1185">Reference proteome</keyword>
<evidence type="ECO:0000256" key="8">
    <source>
        <dbReference type="SAM" id="SignalP"/>
    </source>
</evidence>
<accession>A0A497VRQ6</accession>
<comment type="caution">
    <text evidence="9">The sequence shown here is derived from an EMBL/GenBank/DDBJ whole genome shotgun (WGS) entry which is preliminary data.</text>
</comment>
<dbReference type="SUPFAM" id="SSF56935">
    <property type="entry name" value="Porins"/>
    <property type="match status" value="1"/>
</dbReference>
<evidence type="ECO:0000256" key="7">
    <source>
        <dbReference type="ARBA" id="ARBA00023237"/>
    </source>
</evidence>
<dbReference type="Proteomes" id="UP000269157">
    <property type="component" value="Unassembled WGS sequence"/>
</dbReference>
<dbReference type="OrthoDB" id="6679728at2"/>
<protein>
    <submittedName>
        <fullName evidence="9">Long-subunit fatty acid transport protein</fullName>
    </submittedName>
</protein>
<dbReference type="EMBL" id="RCCE01000004">
    <property type="protein sequence ID" value="RLJ41654.1"/>
    <property type="molecule type" value="Genomic_DNA"/>
</dbReference>
<feature type="chain" id="PRO_5019740562" evidence="8">
    <location>
        <begin position="21"/>
        <end position="357"/>
    </location>
</feature>
<gene>
    <name evidence="9" type="ORF">BCF46_2620</name>
</gene>
<evidence type="ECO:0000313" key="10">
    <source>
        <dbReference type="Proteomes" id="UP000269157"/>
    </source>
</evidence>
<reference evidence="9 10" key="1">
    <citation type="submission" date="2018-10" db="EMBL/GenBank/DDBJ databases">
        <title>Genomic Encyclopedia of Archaeal and Bacterial Type Strains, Phase II (KMG-II): from individual species to whole genera.</title>
        <authorList>
            <person name="Goeker M."/>
        </authorList>
    </citation>
    <scope>NUCLEOTIDE SEQUENCE [LARGE SCALE GENOMIC DNA]</scope>
    <source>
        <strain evidence="9 10">DSM 29466</strain>
    </source>
</reference>
<evidence type="ECO:0000256" key="4">
    <source>
        <dbReference type="ARBA" id="ARBA00022692"/>
    </source>
</evidence>
<dbReference type="PANTHER" id="PTHR35093:SF8">
    <property type="entry name" value="OUTER MEMBRANE PROTEIN NMB0088-RELATED"/>
    <property type="match status" value="1"/>
</dbReference>
<keyword evidence="7" id="KW-0998">Cell outer membrane</keyword>
<comment type="similarity">
    <text evidence="2">Belongs to the OmpP1/FadL family.</text>
</comment>
<feature type="signal peptide" evidence="8">
    <location>
        <begin position="1"/>
        <end position="20"/>
    </location>
</feature>
<name>A0A497VRQ6_9RHOB</name>
<dbReference type="Gene3D" id="2.40.160.60">
    <property type="entry name" value="Outer membrane protein transport protein (OMPP1/FadL/TodX)"/>
    <property type="match status" value="1"/>
</dbReference>
<dbReference type="Pfam" id="PF03349">
    <property type="entry name" value="Toluene_X"/>
    <property type="match status" value="1"/>
</dbReference>
<sequence>MKNFISAAAMLAASTSLASAGGIDRSGQFVRALFEEGGETGAYAEFSFGAVSAGASSAGLPVDPLKSYSQYGFAFKQDINEKLSFGIIIDQPIGAAVDYRPFPFAFGISGFALVESTAVTALARYKFNDNFSVHGGIRFQDLGGQIQTFVGGVSPANLTASSDFGVGFVVGAAYERPDIAMRFALTYSSEIDVDLEGTEVALATATASPTAFTATIPASLNLEFQTGIAKDTLLFGSIRYVEWEGFNLTTPGQGQYVNFRDDSITYSLGIGRRFNENWSGAVTLGFEEPGTRPGNTLLNPKTGQKSIGLGVTYTNGNTKVTGGVTYAELGSQNFTATGLNFNDNSAIGAGLRVGFNF</sequence>
<organism evidence="9 10">
    <name type="scientific">Litoreibacter meonggei</name>
    <dbReference type="NCBI Taxonomy" id="1049199"/>
    <lineage>
        <taxon>Bacteria</taxon>
        <taxon>Pseudomonadati</taxon>
        <taxon>Pseudomonadota</taxon>
        <taxon>Alphaproteobacteria</taxon>
        <taxon>Rhodobacterales</taxon>
        <taxon>Roseobacteraceae</taxon>
        <taxon>Litoreibacter</taxon>
    </lineage>
</organism>
<keyword evidence="6" id="KW-0472">Membrane</keyword>
<evidence type="ECO:0000313" key="9">
    <source>
        <dbReference type="EMBL" id="RLJ41654.1"/>
    </source>
</evidence>
<dbReference type="GO" id="GO:0009279">
    <property type="term" value="C:cell outer membrane"/>
    <property type="evidence" value="ECO:0007669"/>
    <property type="project" value="UniProtKB-SubCell"/>
</dbReference>
<evidence type="ECO:0000256" key="5">
    <source>
        <dbReference type="ARBA" id="ARBA00022729"/>
    </source>
</evidence>
<dbReference type="PANTHER" id="PTHR35093">
    <property type="entry name" value="OUTER MEMBRANE PROTEIN NMB0088-RELATED"/>
    <property type="match status" value="1"/>
</dbReference>
<dbReference type="GO" id="GO:0015483">
    <property type="term" value="F:long-chain fatty acid transporting porin activity"/>
    <property type="evidence" value="ECO:0007669"/>
    <property type="project" value="TreeGrafter"/>
</dbReference>
<comment type="subcellular location">
    <subcellularLocation>
        <location evidence="1">Cell outer membrane</location>
        <topology evidence="1">Multi-pass membrane protein</topology>
    </subcellularLocation>
</comment>
<evidence type="ECO:0000256" key="3">
    <source>
        <dbReference type="ARBA" id="ARBA00022452"/>
    </source>
</evidence>